<dbReference type="Proteomes" id="UP000030143">
    <property type="component" value="Unassembled WGS sequence"/>
</dbReference>
<proteinExistence type="predicted"/>
<dbReference type="GeneID" id="27678265"/>
<evidence type="ECO:0000313" key="1">
    <source>
        <dbReference type="EMBL" id="KGO50081.1"/>
    </source>
</evidence>
<protein>
    <submittedName>
        <fullName evidence="1">Uncharacterized protein</fullName>
    </submittedName>
</protein>
<name>A0A0A2J5M0_PENEN</name>
<dbReference type="VEuPathDB" id="FungiDB:PEXP_001320"/>
<dbReference type="EMBL" id="JQFZ01000358">
    <property type="protein sequence ID" value="KGO50081.1"/>
    <property type="molecule type" value="Genomic_DNA"/>
</dbReference>
<dbReference type="HOGENOM" id="CLU_2794721_0_0_1"/>
<accession>A0A0A2J5M0</accession>
<dbReference type="AlphaFoldDB" id="A0A0A2J5M0"/>
<dbReference type="PROSITE" id="PS51257">
    <property type="entry name" value="PROKAR_LIPOPROTEIN"/>
    <property type="match status" value="1"/>
</dbReference>
<organism evidence="1 2">
    <name type="scientific">Penicillium expansum</name>
    <name type="common">Blue mold rot fungus</name>
    <dbReference type="NCBI Taxonomy" id="27334"/>
    <lineage>
        <taxon>Eukaryota</taxon>
        <taxon>Fungi</taxon>
        <taxon>Dikarya</taxon>
        <taxon>Ascomycota</taxon>
        <taxon>Pezizomycotina</taxon>
        <taxon>Eurotiomycetes</taxon>
        <taxon>Eurotiomycetidae</taxon>
        <taxon>Eurotiales</taxon>
        <taxon>Aspergillaceae</taxon>
        <taxon>Penicillium</taxon>
    </lineage>
</organism>
<keyword evidence="2" id="KW-1185">Reference proteome</keyword>
<dbReference type="RefSeq" id="XP_016593381.1">
    <property type="nucleotide sequence ID" value="XM_016742846.1"/>
</dbReference>
<evidence type="ECO:0000313" key="2">
    <source>
        <dbReference type="Proteomes" id="UP000030143"/>
    </source>
</evidence>
<dbReference type="OrthoDB" id="167809at2759"/>
<comment type="caution">
    <text evidence="1">The sequence shown here is derived from an EMBL/GenBank/DDBJ whole genome shotgun (WGS) entry which is preliminary data.</text>
</comment>
<gene>
    <name evidence="1" type="ORF">PEX2_055720</name>
</gene>
<reference evidence="1 2" key="1">
    <citation type="journal article" date="2015" name="Mol. Plant Microbe Interact.">
        <title>Genome, transcriptome, and functional analyses of Penicillium expansum provide new insights into secondary metabolism and pathogenicity.</title>
        <authorList>
            <person name="Ballester A.R."/>
            <person name="Marcet-Houben M."/>
            <person name="Levin E."/>
            <person name="Sela N."/>
            <person name="Selma-Lazaro C."/>
            <person name="Carmona L."/>
            <person name="Wisniewski M."/>
            <person name="Droby S."/>
            <person name="Gonzalez-Candelas L."/>
            <person name="Gabaldon T."/>
        </authorList>
    </citation>
    <scope>NUCLEOTIDE SEQUENCE [LARGE SCALE GENOMIC DNA]</scope>
    <source>
        <strain evidence="1 2">MD-8</strain>
    </source>
</reference>
<sequence>MDARGVDCDISYHEDGLYTICFGTACWTVYVDGLESPYSLTYRVSNNNDPMFGQNVDAVLEWYDYDMK</sequence>